<dbReference type="EMBL" id="CP041690">
    <property type="protein sequence ID" value="QEE21222.1"/>
    <property type="molecule type" value="Genomic_DNA"/>
</dbReference>
<dbReference type="OrthoDB" id="5458732at2"/>
<dbReference type="Proteomes" id="UP000321062">
    <property type="component" value="Chromosome"/>
</dbReference>
<name>A0A5B9DQ94_9HYPH</name>
<organism evidence="1 2">
    <name type="scientific">Paradevosia tibetensis</name>
    <dbReference type="NCBI Taxonomy" id="1447062"/>
    <lineage>
        <taxon>Bacteria</taxon>
        <taxon>Pseudomonadati</taxon>
        <taxon>Pseudomonadota</taxon>
        <taxon>Alphaproteobacteria</taxon>
        <taxon>Hyphomicrobiales</taxon>
        <taxon>Devosiaceae</taxon>
        <taxon>Paradevosia</taxon>
    </lineage>
</organism>
<accession>A0A5B9DQ94</accession>
<dbReference type="AlphaFoldDB" id="A0A5B9DQ94"/>
<dbReference type="InterPro" id="IPR027373">
    <property type="entry name" value="RHH_dom"/>
</dbReference>
<keyword evidence="2" id="KW-1185">Reference proteome</keyword>
<protein>
    <submittedName>
        <fullName evidence="1">Ribbon-helix-helix domain-containing protein</fullName>
    </submittedName>
</protein>
<dbReference type="Gene3D" id="1.10.3990.20">
    <property type="entry name" value="protein bp1543"/>
    <property type="match status" value="1"/>
</dbReference>
<sequence length="130" mass="14752">MCRLFINADPNLWQSQTRSMRIGGMATSVRLETLFWNVLEELGARDGLSVSQLIARLYQESLDEGHDLENFASFLRVCCARYLSLQLSHDIPHDRSIPIRSLDADRILERERNRSGAKRPRAASGATLHA</sequence>
<reference evidence="1 2" key="1">
    <citation type="journal article" date="2015" name="Int. J. Syst. Evol. Microbiol.">
        <title>Youhaiella tibetensis gen. nov., sp. nov., isolated from subsurface sediment.</title>
        <authorList>
            <person name="Wang Y.X."/>
            <person name="Huang F.Q."/>
            <person name="Nogi Y."/>
            <person name="Pang S.J."/>
            <person name="Wang P.K."/>
            <person name="Lv J."/>
        </authorList>
    </citation>
    <scope>NUCLEOTIDE SEQUENCE [LARGE SCALE GENOMIC DNA]</scope>
    <source>
        <strain evidence="2">fig4</strain>
    </source>
</reference>
<proteinExistence type="predicted"/>
<evidence type="ECO:0000313" key="2">
    <source>
        <dbReference type="Proteomes" id="UP000321062"/>
    </source>
</evidence>
<dbReference type="InterPro" id="IPR038268">
    <property type="entry name" value="RHH_sf"/>
</dbReference>
<dbReference type="KEGG" id="yti:FNA67_13990"/>
<dbReference type="RefSeq" id="WP_147656417.1">
    <property type="nucleotide sequence ID" value="NZ_BMFM01000001.1"/>
</dbReference>
<dbReference type="Pfam" id="PF13467">
    <property type="entry name" value="RHH_4"/>
    <property type="match status" value="1"/>
</dbReference>
<gene>
    <name evidence="1" type="ORF">FNA67_13990</name>
</gene>
<evidence type="ECO:0000313" key="1">
    <source>
        <dbReference type="EMBL" id="QEE21222.1"/>
    </source>
</evidence>